<accession>A0AAD5QDV7</accession>
<keyword evidence="6" id="KW-0496">Mitochondrion</keyword>
<dbReference type="PANTHER" id="PTHR13184">
    <property type="entry name" value="37S RIBOSOMAL PROTEIN S22"/>
    <property type="match status" value="1"/>
</dbReference>
<evidence type="ECO:0000256" key="5">
    <source>
        <dbReference type="ARBA" id="ARBA00023014"/>
    </source>
</evidence>
<proteinExistence type="predicted"/>
<evidence type="ECO:0000256" key="3">
    <source>
        <dbReference type="ARBA" id="ARBA00022946"/>
    </source>
</evidence>
<dbReference type="InterPro" id="IPR052571">
    <property type="entry name" value="Mt_RNA_Methyltransferase"/>
</dbReference>
<dbReference type="InterPro" id="IPR029063">
    <property type="entry name" value="SAM-dependent_MTases_sf"/>
</dbReference>
<evidence type="ECO:0000256" key="7">
    <source>
        <dbReference type="ARBA" id="ARBA00045681"/>
    </source>
</evidence>
<protein>
    <recommendedName>
        <fullName evidence="11">Methyltransferase-like protein 17, mitochondrial</fullName>
    </recommendedName>
</protein>
<name>A0AAD5QDV7_PYTIN</name>
<dbReference type="GO" id="GO:0051536">
    <property type="term" value="F:iron-sulfur cluster binding"/>
    <property type="evidence" value="ECO:0007669"/>
    <property type="project" value="UniProtKB-KW"/>
</dbReference>
<evidence type="ECO:0000256" key="8">
    <source>
        <dbReference type="SAM" id="MobiDB-lite"/>
    </source>
</evidence>
<keyword evidence="5" id="KW-0411">Iron-sulfur</keyword>
<evidence type="ECO:0000256" key="6">
    <source>
        <dbReference type="ARBA" id="ARBA00023128"/>
    </source>
</evidence>
<gene>
    <name evidence="9" type="ORF">P43SY_004984</name>
</gene>
<keyword evidence="2" id="KW-0479">Metal-binding</keyword>
<dbReference type="GO" id="GO:0003735">
    <property type="term" value="F:structural constituent of ribosome"/>
    <property type="evidence" value="ECO:0007669"/>
    <property type="project" value="TreeGrafter"/>
</dbReference>
<dbReference type="InterPro" id="IPR015324">
    <property type="entry name" value="Ribosomal_Rsm22-like"/>
</dbReference>
<dbReference type="CDD" id="cd02440">
    <property type="entry name" value="AdoMet_MTases"/>
    <property type="match status" value="1"/>
</dbReference>
<dbReference type="GO" id="GO:0008168">
    <property type="term" value="F:methyltransferase activity"/>
    <property type="evidence" value="ECO:0007669"/>
    <property type="project" value="InterPro"/>
</dbReference>
<keyword evidence="3" id="KW-0809">Transit peptide</keyword>
<feature type="region of interest" description="Disordered" evidence="8">
    <location>
        <begin position="25"/>
        <end position="54"/>
    </location>
</feature>
<dbReference type="PANTHER" id="PTHR13184:SF5">
    <property type="entry name" value="METHYLTRANSFERASE-LIKE PROTEIN 17, MITOCHONDRIAL"/>
    <property type="match status" value="1"/>
</dbReference>
<dbReference type="EMBL" id="JAKCXM010000021">
    <property type="protein sequence ID" value="KAJ0407443.1"/>
    <property type="molecule type" value="Genomic_DNA"/>
</dbReference>
<dbReference type="GO" id="GO:0046872">
    <property type="term" value="F:metal ion binding"/>
    <property type="evidence" value="ECO:0007669"/>
    <property type="project" value="UniProtKB-KW"/>
</dbReference>
<evidence type="ECO:0000313" key="9">
    <source>
        <dbReference type="EMBL" id="KAJ0407443.1"/>
    </source>
</evidence>
<evidence type="ECO:0000313" key="10">
    <source>
        <dbReference type="Proteomes" id="UP001209570"/>
    </source>
</evidence>
<dbReference type="GO" id="GO:0005763">
    <property type="term" value="C:mitochondrial small ribosomal subunit"/>
    <property type="evidence" value="ECO:0007669"/>
    <property type="project" value="TreeGrafter"/>
</dbReference>
<dbReference type="AlphaFoldDB" id="A0AAD5QDV7"/>
<comment type="function">
    <text evidence="7">Mitochondrial ribosome (mitoribosome) assembly factor. Binds at the interface of the head and body domains of the mitochondrial small ribosomal subunit (mt-SSU), occluding the mRNA channel and preventing compaction of the head domain towards the body. Probable inactive methyltransferase: retains the characteristic folding and ability to bind S-adenosyl-L-methionine, but it probably lost its methyltransferase activity.</text>
</comment>
<evidence type="ECO:0008006" key="11">
    <source>
        <dbReference type="Google" id="ProtNLM"/>
    </source>
</evidence>
<dbReference type="Proteomes" id="UP001209570">
    <property type="component" value="Unassembled WGS sequence"/>
</dbReference>
<keyword evidence="4" id="KW-0408">Iron</keyword>
<keyword evidence="10" id="KW-1185">Reference proteome</keyword>
<dbReference type="SUPFAM" id="SSF53335">
    <property type="entry name" value="S-adenosyl-L-methionine-dependent methyltransferases"/>
    <property type="match status" value="1"/>
</dbReference>
<comment type="caution">
    <text evidence="9">The sequence shown here is derived from an EMBL/GenBank/DDBJ whole genome shotgun (WGS) entry which is preliminary data.</text>
</comment>
<dbReference type="Gene3D" id="3.40.50.150">
    <property type="entry name" value="Vaccinia Virus protein VP39"/>
    <property type="match status" value="1"/>
</dbReference>
<evidence type="ECO:0000256" key="4">
    <source>
        <dbReference type="ARBA" id="ARBA00023004"/>
    </source>
</evidence>
<organism evidence="9 10">
    <name type="scientific">Pythium insidiosum</name>
    <name type="common">Pythiosis disease agent</name>
    <dbReference type="NCBI Taxonomy" id="114742"/>
    <lineage>
        <taxon>Eukaryota</taxon>
        <taxon>Sar</taxon>
        <taxon>Stramenopiles</taxon>
        <taxon>Oomycota</taxon>
        <taxon>Peronosporomycetes</taxon>
        <taxon>Pythiales</taxon>
        <taxon>Pythiaceae</taxon>
        <taxon>Pythium</taxon>
    </lineage>
</organism>
<reference evidence="9" key="1">
    <citation type="submission" date="2021-12" db="EMBL/GenBank/DDBJ databases">
        <title>Prjna785345.</title>
        <authorList>
            <person name="Rujirawat T."/>
            <person name="Krajaejun T."/>
        </authorList>
    </citation>
    <scope>NUCLEOTIDE SEQUENCE</scope>
    <source>
        <strain evidence="9">Pi057C3</strain>
    </source>
</reference>
<dbReference type="GO" id="GO:0006412">
    <property type="term" value="P:translation"/>
    <property type="evidence" value="ECO:0007669"/>
    <property type="project" value="InterPro"/>
</dbReference>
<evidence type="ECO:0000256" key="1">
    <source>
        <dbReference type="ARBA" id="ARBA00004173"/>
    </source>
</evidence>
<evidence type="ECO:0000256" key="2">
    <source>
        <dbReference type="ARBA" id="ARBA00022723"/>
    </source>
</evidence>
<dbReference type="Pfam" id="PF09243">
    <property type="entry name" value="Rsm22"/>
    <property type="match status" value="1"/>
</dbReference>
<comment type="subcellular location">
    <subcellularLocation>
        <location evidence="1">Mitochondrion</location>
    </subcellularLocation>
</comment>
<feature type="compositionally biased region" description="Basic residues" evidence="8">
    <location>
        <begin position="35"/>
        <end position="46"/>
    </location>
</feature>
<sequence length="390" mass="43432">MMLATSARALLAPMRRSLPAAVAGTSFSTAGPRSASRRSRRLRRAKAATEEASVSSRLSEMREALKMVANIKELSQNGLTQRVEMPQEMLSRLTSIVKKRTHSQLLQLRESLVAAATGQERQVPLDMHKRPIGWTMDRDEQFPPLLYGPGETMAFLAQDVEATYACAHQVFSQLQARRAAFAPTSMLDFGAGPGTACWVARQFFDDSLERYRVLEPSQSMVDAAEHMLDGFPGLSVRRSLSEMKREIQNGLTFDLVVVNFVLSEITSDLERVTVMSALWELLADGGVLVVVDRGSTWGSHQVRSARQFILDAVREDEDDTERVSIVAPCPHQLECAATGNTWCHFAQRSPRRRSVTRGKAIREVYRAARKAHWGASWPANPDVYADADEK</sequence>